<keyword evidence="1" id="KW-0472">Membrane</keyword>
<protein>
    <submittedName>
        <fullName evidence="2">Uncharacterized protein</fullName>
    </submittedName>
</protein>
<dbReference type="AlphaFoldDB" id="A0AAD4CJ86"/>
<gene>
    <name evidence="2" type="ORF">FE257_010098</name>
</gene>
<proteinExistence type="predicted"/>
<reference evidence="2" key="2">
    <citation type="submission" date="2020-02" db="EMBL/GenBank/DDBJ databases">
        <authorList>
            <person name="Gilchrist C.L.M."/>
            <person name="Chooi Y.-H."/>
        </authorList>
    </citation>
    <scope>NUCLEOTIDE SEQUENCE</scope>
    <source>
        <strain evidence="2">MST-FP2251</strain>
    </source>
</reference>
<name>A0AAD4CJ86_ASPNN</name>
<sequence length="94" mass="10468">MADINGNAMLQSKEGGGELSIKEAQAGIVDTVNESENKNNLPRFDENLERRLRWKIDLYVIPTVTILYLFCFIDRANIGKHLSPSSLPGGNDSF</sequence>
<organism evidence="2 3">
    <name type="scientific">Aspergillus nanangensis</name>
    <dbReference type="NCBI Taxonomy" id="2582783"/>
    <lineage>
        <taxon>Eukaryota</taxon>
        <taxon>Fungi</taxon>
        <taxon>Dikarya</taxon>
        <taxon>Ascomycota</taxon>
        <taxon>Pezizomycotina</taxon>
        <taxon>Eurotiomycetes</taxon>
        <taxon>Eurotiomycetidae</taxon>
        <taxon>Eurotiales</taxon>
        <taxon>Aspergillaceae</taxon>
        <taxon>Aspergillus</taxon>
        <taxon>Aspergillus subgen. Circumdati</taxon>
    </lineage>
</organism>
<dbReference type="EMBL" id="VCAU01000060">
    <property type="protein sequence ID" value="KAF9887520.1"/>
    <property type="molecule type" value="Genomic_DNA"/>
</dbReference>
<evidence type="ECO:0000256" key="1">
    <source>
        <dbReference type="SAM" id="Phobius"/>
    </source>
</evidence>
<comment type="caution">
    <text evidence="2">The sequence shown here is derived from an EMBL/GenBank/DDBJ whole genome shotgun (WGS) entry which is preliminary data.</text>
</comment>
<evidence type="ECO:0000313" key="3">
    <source>
        <dbReference type="Proteomes" id="UP001194746"/>
    </source>
</evidence>
<keyword evidence="1" id="KW-0812">Transmembrane</keyword>
<keyword evidence="1" id="KW-1133">Transmembrane helix</keyword>
<feature type="transmembrane region" description="Helical" evidence="1">
    <location>
        <begin position="58"/>
        <end position="78"/>
    </location>
</feature>
<reference evidence="2" key="1">
    <citation type="journal article" date="2019" name="Beilstein J. Org. Chem.">
        <title>Nanangenines: drimane sesquiterpenoids as the dominant metabolite cohort of a novel Australian fungus, Aspergillus nanangensis.</title>
        <authorList>
            <person name="Lacey H.J."/>
            <person name="Gilchrist C.L.M."/>
            <person name="Crombie A."/>
            <person name="Kalaitzis J.A."/>
            <person name="Vuong D."/>
            <person name="Rutledge P.J."/>
            <person name="Turner P."/>
            <person name="Pitt J.I."/>
            <person name="Lacey E."/>
            <person name="Chooi Y.H."/>
            <person name="Piggott A.M."/>
        </authorList>
    </citation>
    <scope>NUCLEOTIDE SEQUENCE</scope>
    <source>
        <strain evidence="2">MST-FP2251</strain>
    </source>
</reference>
<evidence type="ECO:0000313" key="2">
    <source>
        <dbReference type="EMBL" id="KAF9887520.1"/>
    </source>
</evidence>
<keyword evidence="3" id="KW-1185">Reference proteome</keyword>
<accession>A0AAD4CJ86</accession>
<dbReference type="Proteomes" id="UP001194746">
    <property type="component" value="Unassembled WGS sequence"/>
</dbReference>